<name>A0ABU7A6M6_9TELE</name>
<keyword evidence="3" id="KW-1185">Reference proteome</keyword>
<feature type="compositionally biased region" description="Polar residues" evidence="1">
    <location>
        <begin position="25"/>
        <end position="35"/>
    </location>
</feature>
<comment type="caution">
    <text evidence="2">The sequence shown here is derived from an EMBL/GenBank/DDBJ whole genome shotgun (WGS) entry which is preliminary data.</text>
</comment>
<protein>
    <submittedName>
        <fullName evidence="2">Uncharacterized protein</fullName>
    </submittedName>
</protein>
<proteinExistence type="predicted"/>
<dbReference type="EMBL" id="JAHUTI010003364">
    <property type="protein sequence ID" value="MED6233756.1"/>
    <property type="molecule type" value="Genomic_DNA"/>
</dbReference>
<sequence>MSYFSLAQSRPAAEQIPKKPAPGRKSQQQKQSHNGLSGVEPAKVEPMEKGLKIKEMARRKSNLKDLNEAHNIEKRFKNTYGDELKAFLLFVKITLAPVAFIWL</sequence>
<accession>A0ABU7A6M6</accession>
<gene>
    <name evidence="2" type="ORF">ATANTOWER_016243</name>
</gene>
<evidence type="ECO:0000256" key="1">
    <source>
        <dbReference type="SAM" id="MobiDB-lite"/>
    </source>
</evidence>
<dbReference type="Proteomes" id="UP001345963">
    <property type="component" value="Unassembled WGS sequence"/>
</dbReference>
<feature type="region of interest" description="Disordered" evidence="1">
    <location>
        <begin position="1"/>
        <end position="49"/>
    </location>
</feature>
<evidence type="ECO:0000313" key="3">
    <source>
        <dbReference type="Proteomes" id="UP001345963"/>
    </source>
</evidence>
<reference evidence="2 3" key="1">
    <citation type="submission" date="2021-07" db="EMBL/GenBank/DDBJ databases">
        <authorList>
            <person name="Palmer J.M."/>
        </authorList>
    </citation>
    <scope>NUCLEOTIDE SEQUENCE [LARGE SCALE GENOMIC DNA]</scope>
    <source>
        <strain evidence="2 3">AT_MEX2019</strain>
        <tissue evidence="2">Muscle</tissue>
    </source>
</reference>
<evidence type="ECO:0000313" key="2">
    <source>
        <dbReference type="EMBL" id="MED6233756.1"/>
    </source>
</evidence>
<organism evidence="2 3">
    <name type="scientific">Ataeniobius toweri</name>
    <dbReference type="NCBI Taxonomy" id="208326"/>
    <lineage>
        <taxon>Eukaryota</taxon>
        <taxon>Metazoa</taxon>
        <taxon>Chordata</taxon>
        <taxon>Craniata</taxon>
        <taxon>Vertebrata</taxon>
        <taxon>Euteleostomi</taxon>
        <taxon>Actinopterygii</taxon>
        <taxon>Neopterygii</taxon>
        <taxon>Teleostei</taxon>
        <taxon>Neoteleostei</taxon>
        <taxon>Acanthomorphata</taxon>
        <taxon>Ovalentaria</taxon>
        <taxon>Atherinomorphae</taxon>
        <taxon>Cyprinodontiformes</taxon>
        <taxon>Goodeidae</taxon>
        <taxon>Ataeniobius</taxon>
    </lineage>
</organism>